<dbReference type="InterPro" id="IPR008937">
    <property type="entry name" value="Ras-like_GEF"/>
</dbReference>
<evidence type="ECO:0000256" key="1">
    <source>
        <dbReference type="ARBA" id="ARBA00022658"/>
    </source>
</evidence>
<dbReference type="Pfam" id="PF00617">
    <property type="entry name" value="RasGEF"/>
    <property type="match status" value="1"/>
</dbReference>
<reference evidence="4 5" key="1">
    <citation type="journal article" date="2010" name="Science">
        <title>Genomic comparison of the ants Camponotus floridanus and Harpegnathos saltator.</title>
        <authorList>
            <person name="Bonasio R."/>
            <person name="Zhang G."/>
            <person name="Ye C."/>
            <person name="Mutti N.S."/>
            <person name="Fang X."/>
            <person name="Qin N."/>
            <person name="Donahue G."/>
            <person name="Yang P."/>
            <person name="Li Q."/>
            <person name="Li C."/>
            <person name="Zhang P."/>
            <person name="Huang Z."/>
            <person name="Berger S.L."/>
            <person name="Reinberg D."/>
            <person name="Wang J."/>
            <person name="Liebig J."/>
        </authorList>
    </citation>
    <scope>NUCLEOTIDE SEQUENCE [LARGE SCALE GENOMIC DNA]</scope>
    <source>
        <strain evidence="5">C129</strain>
    </source>
</reference>
<keyword evidence="5" id="KW-1185">Reference proteome</keyword>
<evidence type="ECO:0000313" key="4">
    <source>
        <dbReference type="EMBL" id="EFN61272.1"/>
    </source>
</evidence>
<dbReference type="InterPro" id="IPR035899">
    <property type="entry name" value="DBL_dom_sf"/>
</dbReference>
<evidence type="ECO:0000256" key="2">
    <source>
        <dbReference type="PROSITE-ProRule" id="PRU00168"/>
    </source>
</evidence>
<organism evidence="5">
    <name type="scientific">Camponotus floridanus</name>
    <name type="common">Florida carpenter ant</name>
    <dbReference type="NCBI Taxonomy" id="104421"/>
    <lineage>
        <taxon>Eukaryota</taxon>
        <taxon>Metazoa</taxon>
        <taxon>Ecdysozoa</taxon>
        <taxon>Arthropoda</taxon>
        <taxon>Hexapoda</taxon>
        <taxon>Insecta</taxon>
        <taxon>Pterygota</taxon>
        <taxon>Neoptera</taxon>
        <taxon>Endopterygota</taxon>
        <taxon>Hymenoptera</taxon>
        <taxon>Apocrita</taxon>
        <taxon>Aculeata</taxon>
        <taxon>Formicoidea</taxon>
        <taxon>Formicidae</taxon>
        <taxon>Formicinae</taxon>
        <taxon>Camponotus</taxon>
    </lineage>
</organism>
<evidence type="ECO:0000259" key="3">
    <source>
        <dbReference type="PROSITE" id="PS50009"/>
    </source>
</evidence>
<accession>E2AZ65</accession>
<gene>
    <name evidence="4" type="ORF">EAG_05075</name>
</gene>
<dbReference type="Proteomes" id="UP000000311">
    <property type="component" value="Unassembled WGS sequence"/>
</dbReference>
<dbReference type="AlphaFoldDB" id="E2AZ65"/>
<dbReference type="Gene3D" id="1.10.840.10">
    <property type="entry name" value="Ras guanine-nucleotide exchange factors catalytic domain"/>
    <property type="match status" value="1"/>
</dbReference>
<dbReference type="PROSITE" id="PS50009">
    <property type="entry name" value="RASGEF_CAT"/>
    <property type="match status" value="1"/>
</dbReference>
<dbReference type="InterPro" id="IPR023578">
    <property type="entry name" value="Ras_GEF_dom_sf"/>
</dbReference>
<name>E2AZ65_CAMFO</name>
<feature type="domain" description="Ras-GEF" evidence="3">
    <location>
        <begin position="131"/>
        <end position="344"/>
    </location>
</feature>
<dbReference type="GO" id="GO:0005085">
    <property type="term" value="F:guanyl-nucleotide exchange factor activity"/>
    <property type="evidence" value="ECO:0007669"/>
    <property type="project" value="UniProtKB-KW"/>
</dbReference>
<dbReference type="GO" id="GO:0005886">
    <property type="term" value="C:plasma membrane"/>
    <property type="evidence" value="ECO:0007669"/>
    <property type="project" value="TreeGrafter"/>
</dbReference>
<keyword evidence="1 2" id="KW-0344">Guanine-nucleotide releasing factor</keyword>
<dbReference type="InterPro" id="IPR000651">
    <property type="entry name" value="Ras-like_Gua-exchang_fac_N"/>
</dbReference>
<evidence type="ECO:0000313" key="5">
    <source>
        <dbReference type="Proteomes" id="UP000000311"/>
    </source>
</evidence>
<dbReference type="OrthoDB" id="546434at2759"/>
<dbReference type="STRING" id="104421.E2AZ65"/>
<dbReference type="InParanoid" id="E2AZ65"/>
<dbReference type="InterPro" id="IPR036964">
    <property type="entry name" value="RASGEF_cat_dom_sf"/>
</dbReference>
<proteinExistence type="predicted"/>
<dbReference type="SMART" id="SM00147">
    <property type="entry name" value="RasGEF"/>
    <property type="match status" value="1"/>
</dbReference>
<dbReference type="GO" id="GO:0007265">
    <property type="term" value="P:Ras protein signal transduction"/>
    <property type="evidence" value="ECO:0007669"/>
    <property type="project" value="TreeGrafter"/>
</dbReference>
<dbReference type="InterPro" id="IPR001895">
    <property type="entry name" value="RASGEF_cat_dom"/>
</dbReference>
<sequence>MKVAQDKNEFEMLCSNITDIYKITMTLLDSLEDNCELMEIAEQRQMFRIGSCFEALAKAAKFEIYINFCSPHELLTLLKERFDVPDPSLFNDEKETSTCKTTEREDWKRYKMEFCYPVQFRVLNVLRHWIHLVELARQLTLLEFQLYSAVKSFELVGCVWTKDDKNERSPNLLKMIRHTTNFTRWLQKIIVEAQNFEERVSIVSRAIEIMMVLQDLNNINGVLAIVGTLDSAPVFRLKFTFQQLSVEIQTALTEARQFNNNYIRNYKVMLQSINSPCVPFLGKYHKLTMIMKRFKSFFYAFLSIYLTNILHIEEGNPDYLPENTDLINFNKWEKMAEIIGEIQL</sequence>
<dbReference type="SUPFAM" id="SSF48065">
    <property type="entry name" value="DBL homology domain (DH-domain)"/>
    <property type="match status" value="1"/>
</dbReference>
<dbReference type="PANTHER" id="PTHR23113">
    <property type="entry name" value="GUANINE NUCLEOTIDE EXCHANGE FACTOR"/>
    <property type="match status" value="1"/>
</dbReference>
<dbReference type="Pfam" id="PF00618">
    <property type="entry name" value="RasGEF_N"/>
    <property type="match status" value="1"/>
</dbReference>
<dbReference type="EMBL" id="GL444096">
    <property type="protein sequence ID" value="EFN61272.1"/>
    <property type="molecule type" value="Genomic_DNA"/>
</dbReference>
<dbReference type="Gene3D" id="1.20.900.10">
    <property type="entry name" value="Dbl homology (DH) domain"/>
    <property type="match status" value="1"/>
</dbReference>
<protein>
    <submittedName>
        <fullName evidence="4">Protein son of sevenless</fullName>
    </submittedName>
</protein>
<dbReference type="PANTHER" id="PTHR23113:SF363">
    <property type="entry name" value="PROTEIN SON OF SEVENLESS"/>
    <property type="match status" value="1"/>
</dbReference>
<dbReference type="SUPFAM" id="SSF48366">
    <property type="entry name" value="Ras GEF"/>
    <property type="match status" value="1"/>
</dbReference>